<evidence type="ECO:0000313" key="2">
    <source>
        <dbReference type="Proteomes" id="UP000335415"/>
    </source>
</evidence>
<dbReference type="EMBL" id="VYKJ01000009">
    <property type="protein sequence ID" value="KAA8998109.1"/>
    <property type="molecule type" value="Genomic_DNA"/>
</dbReference>
<dbReference type="AlphaFoldDB" id="A0A5J5FW58"/>
<sequence length="84" mass="9112">MMTPGRNAGYKLREPSDDNRIIISPDRIVGVAEKFTTKKTPAKNAGVFFDFALLFTRFLTAQARAVIAIAVSGPSTSDGDNVYC</sequence>
<reference evidence="1 2" key="1">
    <citation type="submission" date="2019-09" db="EMBL/GenBank/DDBJ databases">
        <authorList>
            <person name="Li Y."/>
        </authorList>
    </citation>
    <scope>NUCLEOTIDE SEQUENCE [LARGE SCALE GENOMIC DNA]</scope>
    <source>
        <strain evidence="1 2">L3-3HA</strain>
    </source>
</reference>
<comment type="caution">
    <text evidence="1">The sequence shown here is derived from an EMBL/GenBank/DDBJ whole genome shotgun (WGS) entry which is preliminary data.</text>
</comment>
<organism evidence="1 2">
    <name type="scientific">Affinibrenneria salicis</name>
    <dbReference type="NCBI Taxonomy" id="2590031"/>
    <lineage>
        <taxon>Bacteria</taxon>
        <taxon>Pseudomonadati</taxon>
        <taxon>Pseudomonadota</taxon>
        <taxon>Gammaproteobacteria</taxon>
        <taxon>Enterobacterales</taxon>
        <taxon>Pectobacteriaceae</taxon>
        <taxon>Affinibrenneria</taxon>
    </lineage>
</organism>
<keyword evidence="2" id="KW-1185">Reference proteome</keyword>
<protein>
    <submittedName>
        <fullName evidence="1">Uncharacterized protein</fullName>
    </submittedName>
</protein>
<dbReference type="Proteomes" id="UP000335415">
    <property type="component" value="Unassembled WGS sequence"/>
</dbReference>
<gene>
    <name evidence="1" type="ORF">FJU30_16965</name>
</gene>
<accession>A0A5J5FW58</accession>
<proteinExistence type="predicted"/>
<dbReference type="RefSeq" id="WP_150436168.1">
    <property type="nucleotide sequence ID" value="NZ_VYKJ01000009.1"/>
</dbReference>
<name>A0A5J5FW58_9GAMM</name>
<evidence type="ECO:0000313" key="1">
    <source>
        <dbReference type="EMBL" id="KAA8998109.1"/>
    </source>
</evidence>